<dbReference type="CDD" id="cd02440">
    <property type="entry name" value="AdoMet_MTases"/>
    <property type="match status" value="1"/>
</dbReference>
<evidence type="ECO:0000259" key="1">
    <source>
        <dbReference type="Pfam" id="PF08241"/>
    </source>
</evidence>
<dbReference type="Proteomes" id="UP000235916">
    <property type="component" value="Unassembled WGS sequence"/>
</dbReference>
<sequence>MKVHLGCWHRVIPGFVHVDLCDMPHIDHKSGIDALPFLADNSASLIYCSHALEYFDRDQAREVLKEWHRVLAPGGVLRLAVPDFQAMIQVYQQTGELARVLGPLYGKMAIQTEQGPATLYHKTTYDQASLSTLLEACGFVAPERWDWRQTEHAAVDDHSQAYFPHMQKDTGILVSLNLQARKPT</sequence>
<keyword evidence="2" id="KW-0489">Methyltransferase</keyword>
<evidence type="ECO:0000313" key="3">
    <source>
        <dbReference type="Proteomes" id="UP000235916"/>
    </source>
</evidence>
<dbReference type="EMBL" id="POSP01000003">
    <property type="protein sequence ID" value="PND39569.1"/>
    <property type="molecule type" value="Genomic_DNA"/>
</dbReference>
<keyword evidence="2" id="KW-0808">Transferase</keyword>
<proteinExistence type="predicted"/>
<dbReference type="SUPFAM" id="SSF53335">
    <property type="entry name" value="S-adenosyl-L-methionine-dependent methyltransferases"/>
    <property type="match status" value="1"/>
</dbReference>
<organism evidence="2 3">
    <name type="scientific">Kinneretia aquatilis</name>
    <dbReference type="NCBI Taxonomy" id="2070761"/>
    <lineage>
        <taxon>Bacteria</taxon>
        <taxon>Pseudomonadati</taxon>
        <taxon>Pseudomonadota</taxon>
        <taxon>Betaproteobacteria</taxon>
        <taxon>Burkholderiales</taxon>
        <taxon>Sphaerotilaceae</taxon>
        <taxon>Roseateles</taxon>
    </lineage>
</organism>
<dbReference type="Gene3D" id="3.40.50.150">
    <property type="entry name" value="Vaccinia Virus protein VP39"/>
    <property type="match status" value="1"/>
</dbReference>
<protein>
    <submittedName>
        <fullName evidence="2">Methyltransferase</fullName>
    </submittedName>
</protein>
<accession>A0A2N8L1I7</accession>
<dbReference type="InterPro" id="IPR029063">
    <property type="entry name" value="SAM-dependent_MTases_sf"/>
</dbReference>
<evidence type="ECO:0000313" key="2">
    <source>
        <dbReference type="EMBL" id="PND39569.1"/>
    </source>
</evidence>
<gene>
    <name evidence="2" type="ORF">C1O66_05280</name>
</gene>
<feature type="domain" description="Methyltransferase type 11" evidence="1">
    <location>
        <begin position="32"/>
        <end position="77"/>
    </location>
</feature>
<dbReference type="AlphaFoldDB" id="A0A2N8L1I7"/>
<reference evidence="2 3" key="1">
    <citation type="submission" date="2018-01" db="EMBL/GenBank/DDBJ databases">
        <title>Draft genome sequence of Paucibacter aquatile CR182 isolated from freshwater of the Nakdong River.</title>
        <authorList>
            <person name="Choi A."/>
            <person name="Chung E.J."/>
        </authorList>
    </citation>
    <scope>NUCLEOTIDE SEQUENCE [LARGE SCALE GENOMIC DNA]</scope>
    <source>
        <strain evidence="2 3">CR182</strain>
    </source>
</reference>
<dbReference type="GO" id="GO:0008757">
    <property type="term" value="F:S-adenosylmethionine-dependent methyltransferase activity"/>
    <property type="evidence" value="ECO:0007669"/>
    <property type="project" value="InterPro"/>
</dbReference>
<dbReference type="Pfam" id="PF08241">
    <property type="entry name" value="Methyltransf_11"/>
    <property type="match status" value="1"/>
</dbReference>
<dbReference type="GO" id="GO:0032259">
    <property type="term" value="P:methylation"/>
    <property type="evidence" value="ECO:0007669"/>
    <property type="project" value="UniProtKB-KW"/>
</dbReference>
<name>A0A2N8L1I7_9BURK</name>
<dbReference type="InterPro" id="IPR013216">
    <property type="entry name" value="Methyltransf_11"/>
</dbReference>
<dbReference type="OrthoDB" id="9801954at2"/>
<comment type="caution">
    <text evidence="2">The sequence shown here is derived from an EMBL/GenBank/DDBJ whole genome shotgun (WGS) entry which is preliminary data.</text>
</comment>
<keyword evidence="3" id="KW-1185">Reference proteome</keyword>